<comment type="caution">
    <text evidence="2">The sequence shown here is derived from an EMBL/GenBank/DDBJ whole genome shotgun (WGS) entry which is preliminary data.</text>
</comment>
<proteinExistence type="predicted"/>
<keyword evidence="1" id="KW-0812">Transmembrane</keyword>
<accession>A0A0C1LGC8</accession>
<keyword evidence="1" id="KW-0472">Membrane</keyword>
<protein>
    <submittedName>
        <fullName evidence="2">Uncharacterized protein</fullName>
    </submittedName>
</protein>
<dbReference type="Proteomes" id="UP000031408">
    <property type="component" value="Unassembled WGS sequence"/>
</dbReference>
<keyword evidence="1" id="KW-1133">Transmembrane helix</keyword>
<evidence type="ECO:0000313" key="3">
    <source>
        <dbReference type="Proteomes" id="UP000031408"/>
    </source>
</evidence>
<dbReference type="RefSeq" id="WP_039140163.1">
    <property type="nucleotide sequence ID" value="NZ_JSVC01000013.1"/>
</dbReference>
<feature type="transmembrane region" description="Helical" evidence="1">
    <location>
        <begin position="46"/>
        <end position="65"/>
    </location>
</feature>
<organism evidence="2 3">
    <name type="scientific">Flavihumibacter solisilvae</name>
    <dbReference type="NCBI Taxonomy" id="1349421"/>
    <lineage>
        <taxon>Bacteria</taxon>
        <taxon>Pseudomonadati</taxon>
        <taxon>Bacteroidota</taxon>
        <taxon>Chitinophagia</taxon>
        <taxon>Chitinophagales</taxon>
        <taxon>Chitinophagaceae</taxon>
        <taxon>Flavihumibacter</taxon>
    </lineage>
</organism>
<evidence type="ECO:0000256" key="1">
    <source>
        <dbReference type="SAM" id="Phobius"/>
    </source>
</evidence>
<keyword evidence="3" id="KW-1185">Reference proteome</keyword>
<gene>
    <name evidence="2" type="ORF">OI18_12365</name>
</gene>
<sequence>MRLMLAFLGAIFRFIVVNKCQRFSDAYYDPAYTEKSIFSYRENNIYLGYLFSAIIFFLMWLSDYVL</sequence>
<dbReference type="EMBL" id="JSVC01000013">
    <property type="protein sequence ID" value="KIC94403.1"/>
    <property type="molecule type" value="Genomic_DNA"/>
</dbReference>
<reference evidence="2 3" key="1">
    <citation type="submission" date="2014-11" db="EMBL/GenBank/DDBJ databases">
        <title>Genome sequence of Flavihumibacter solisilvae 3-3.</title>
        <authorList>
            <person name="Zhou G."/>
            <person name="Li M."/>
            <person name="Wang G."/>
        </authorList>
    </citation>
    <scope>NUCLEOTIDE SEQUENCE [LARGE SCALE GENOMIC DNA]</scope>
    <source>
        <strain evidence="2 3">3-3</strain>
    </source>
</reference>
<name>A0A0C1LGC8_9BACT</name>
<evidence type="ECO:0000313" key="2">
    <source>
        <dbReference type="EMBL" id="KIC94403.1"/>
    </source>
</evidence>
<dbReference type="AlphaFoldDB" id="A0A0C1LGC8"/>